<proteinExistence type="predicted"/>
<accession>A0A6L7A8D4</accession>
<dbReference type="EMBL" id="WSZI01000005">
    <property type="protein sequence ID" value="MWN20590.1"/>
    <property type="molecule type" value="Genomic_DNA"/>
</dbReference>
<sequence length="45" mass="5217">MSKEVVEKFNGRIWVDSVENKGSTFYISLAYVDDADLEEDDWDAE</sequence>
<dbReference type="Gene3D" id="3.30.565.10">
    <property type="entry name" value="Histidine kinase-like ATPase, C-terminal domain"/>
    <property type="match status" value="1"/>
</dbReference>
<reference evidence="1 2" key="1">
    <citation type="submission" date="2019-12" db="EMBL/GenBank/DDBJ databases">
        <title>Complete genome sequence of Leuconostoc lactis strain AVN1 provides insights into metabolic potential.</title>
        <authorList>
            <person name="Besrour N."/>
            <person name="Najjari A."/>
            <person name="Fhoula I."/>
            <person name="Jaballah S."/>
            <person name="Klibi N."/>
            <person name="Ouzari H.I."/>
        </authorList>
    </citation>
    <scope>NUCLEOTIDE SEQUENCE [LARGE SCALE GENOMIC DNA]</scope>
    <source>
        <strain evidence="1 2">AVN1</strain>
    </source>
</reference>
<dbReference type="SUPFAM" id="SSF55874">
    <property type="entry name" value="ATPase domain of HSP90 chaperone/DNA topoisomerase II/histidine kinase"/>
    <property type="match status" value="1"/>
</dbReference>
<gene>
    <name evidence="1" type="ORF">GQS40_01010</name>
</gene>
<dbReference type="Proteomes" id="UP000478636">
    <property type="component" value="Unassembled WGS sequence"/>
</dbReference>
<name>A0A6L7A8D4_LEULA</name>
<dbReference type="InterPro" id="IPR036890">
    <property type="entry name" value="HATPase_C_sf"/>
</dbReference>
<evidence type="ECO:0000313" key="2">
    <source>
        <dbReference type="Proteomes" id="UP000478636"/>
    </source>
</evidence>
<evidence type="ECO:0000313" key="1">
    <source>
        <dbReference type="EMBL" id="MWN20590.1"/>
    </source>
</evidence>
<organism evidence="1 2">
    <name type="scientific">Leuconostoc lactis</name>
    <dbReference type="NCBI Taxonomy" id="1246"/>
    <lineage>
        <taxon>Bacteria</taxon>
        <taxon>Bacillati</taxon>
        <taxon>Bacillota</taxon>
        <taxon>Bacilli</taxon>
        <taxon>Lactobacillales</taxon>
        <taxon>Lactobacillaceae</taxon>
        <taxon>Leuconostoc</taxon>
    </lineage>
</organism>
<dbReference type="AlphaFoldDB" id="A0A6L7A8D4"/>
<protein>
    <submittedName>
        <fullName evidence="1">Uncharacterized protein</fullName>
    </submittedName>
</protein>
<comment type="caution">
    <text evidence="1">The sequence shown here is derived from an EMBL/GenBank/DDBJ whole genome shotgun (WGS) entry which is preliminary data.</text>
</comment>